<reference evidence="1 2" key="1">
    <citation type="submission" date="2017-11" db="EMBL/GenBank/DDBJ databases">
        <title>De-novo sequencing of pomegranate (Punica granatum L.) genome.</title>
        <authorList>
            <person name="Akparov Z."/>
            <person name="Amiraslanov A."/>
            <person name="Hajiyeva S."/>
            <person name="Abbasov M."/>
            <person name="Kaur K."/>
            <person name="Hamwieh A."/>
            <person name="Solovyev V."/>
            <person name="Salamov A."/>
            <person name="Braich B."/>
            <person name="Kosarev P."/>
            <person name="Mahmoud A."/>
            <person name="Hajiyev E."/>
            <person name="Babayeva S."/>
            <person name="Izzatullayeva V."/>
            <person name="Mammadov A."/>
            <person name="Mammadov A."/>
            <person name="Sharifova S."/>
            <person name="Ojaghi J."/>
            <person name="Eynullazada K."/>
            <person name="Bayramov B."/>
            <person name="Abdulazimova A."/>
            <person name="Shahmuradov I."/>
        </authorList>
    </citation>
    <scope>NUCLEOTIDE SEQUENCE [LARGE SCALE GENOMIC DNA]</scope>
    <source>
        <strain evidence="2">cv. AG2017</strain>
        <tissue evidence="1">Leaf</tissue>
    </source>
</reference>
<dbReference type="InterPro" id="IPR043128">
    <property type="entry name" value="Rev_trsase/Diguanyl_cyclase"/>
</dbReference>
<dbReference type="EMBL" id="PGOL01000597">
    <property type="protein sequence ID" value="PKI67553.1"/>
    <property type="molecule type" value="Genomic_DNA"/>
</dbReference>
<dbReference type="PANTHER" id="PTHR32108:SF9">
    <property type="entry name" value="REVERSE TRANSCRIPTASE RNASE H-LIKE DOMAIN-CONTAINING PROTEIN"/>
    <property type="match status" value="1"/>
</dbReference>
<keyword evidence="2" id="KW-1185">Reference proteome</keyword>
<dbReference type="Gene3D" id="3.30.70.270">
    <property type="match status" value="1"/>
</dbReference>
<dbReference type="Gene3D" id="3.10.10.10">
    <property type="entry name" value="HIV Type 1 Reverse Transcriptase, subunit A, domain 1"/>
    <property type="match status" value="1"/>
</dbReference>
<organism evidence="1 2">
    <name type="scientific">Punica granatum</name>
    <name type="common">Pomegranate</name>
    <dbReference type="NCBI Taxonomy" id="22663"/>
    <lineage>
        <taxon>Eukaryota</taxon>
        <taxon>Viridiplantae</taxon>
        <taxon>Streptophyta</taxon>
        <taxon>Embryophyta</taxon>
        <taxon>Tracheophyta</taxon>
        <taxon>Spermatophyta</taxon>
        <taxon>Magnoliopsida</taxon>
        <taxon>eudicotyledons</taxon>
        <taxon>Gunneridae</taxon>
        <taxon>Pentapetalae</taxon>
        <taxon>rosids</taxon>
        <taxon>malvids</taxon>
        <taxon>Myrtales</taxon>
        <taxon>Lythraceae</taxon>
        <taxon>Punica</taxon>
    </lineage>
</organism>
<evidence type="ECO:0000313" key="1">
    <source>
        <dbReference type="EMBL" id="PKI67553.1"/>
    </source>
</evidence>
<gene>
    <name evidence="1" type="ORF">CRG98_012137</name>
</gene>
<dbReference type="Proteomes" id="UP000233551">
    <property type="component" value="Unassembled WGS sequence"/>
</dbReference>
<protein>
    <recommendedName>
        <fullName evidence="3">Reverse transcriptase domain-containing protein</fullName>
    </recommendedName>
</protein>
<proteinExistence type="predicted"/>
<name>A0A2I0KH63_PUNGR</name>
<evidence type="ECO:0008006" key="3">
    <source>
        <dbReference type="Google" id="ProtNLM"/>
    </source>
</evidence>
<dbReference type="InterPro" id="IPR043502">
    <property type="entry name" value="DNA/RNA_pol_sf"/>
</dbReference>
<dbReference type="AlphaFoldDB" id="A0A2I0KH63"/>
<accession>A0A2I0KH63</accession>
<evidence type="ECO:0000313" key="2">
    <source>
        <dbReference type="Proteomes" id="UP000233551"/>
    </source>
</evidence>
<comment type="caution">
    <text evidence="1">The sequence shown here is derived from an EMBL/GenBank/DDBJ whole genome shotgun (WGS) entry which is preliminary data.</text>
</comment>
<dbReference type="PANTHER" id="PTHR32108">
    <property type="entry name" value="DNA-DIRECTED RNA POLYMERASE SUBUNIT ALPHA"/>
    <property type="match status" value="1"/>
</dbReference>
<dbReference type="SUPFAM" id="SSF56672">
    <property type="entry name" value="DNA/RNA polymerases"/>
    <property type="match status" value="1"/>
</dbReference>
<sequence>MQNQNLRCEFHQGAPGHTLDTCWRLRDKIQEMIDTRQISFNEAKPLNVRANPLPDHGSGPGPSVNMIIIVAIEEEEDSQETSIPFVINYALAEVAFASVPFVIEVPAKEAYQDSRVPWTYESEVASAELDMSAMGITRSGRVYQGSEPIDKGKAPATGFITVPEVVPLPTKKVTDQEAETFMKVIKASKYKVVEQMSKSSAHISLLSLLLSSEPHRDTLLKVLTAAQVPKKTTPERMEETMSSIFLNQISFSEDEIPSEGQGHLRALHIVCKCNITSLMNVDTSRIRASKTTVRAFDGSRRDIMGGTSDSLITESNDCSSDAAEAFLALPAIYAVTEETSSKVHICPVREDEELPNWTSVPLYLAIVADVLQSNPNHGCNDSNSSETHLGMSLPIYFGEGLDEDGRMPEIEESLHRLENNQLTSVEPTEDVNIGNAEESRTLRIGTGLDPAQRARMIDFLTEYQEVFAWSYADMLSLDPSIVCNYSEWVANIVPVEKKNGKVRVCIDYRDLNKASLKDNFPLPHIDVLVDNTARHTQFSFMDGFSGYN</sequence>